<evidence type="ECO:0000313" key="1">
    <source>
        <dbReference type="EMBL" id="CAB4769934.1"/>
    </source>
</evidence>
<dbReference type="EMBL" id="CAEZZO010000102">
    <property type="protein sequence ID" value="CAB4769934.1"/>
    <property type="molecule type" value="Genomic_DNA"/>
</dbReference>
<gene>
    <name evidence="1" type="ORF">UFOPK2886_00704</name>
</gene>
<sequence>MLVTSPKAQIIEPSFISTSLLLILGASPATAARKTTASDAVVAATGEKSNRYKNIGTETIAPPAPINPRTDPINAPLKIAVRVRPISITSYWHITLALGIKNRPLKFLKGGF</sequence>
<accession>A0A6J6VDZ5</accession>
<reference evidence="1" key="1">
    <citation type="submission" date="2020-05" db="EMBL/GenBank/DDBJ databases">
        <authorList>
            <person name="Chiriac C."/>
            <person name="Salcher M."/>
            <person name="Ghai R."/>
            <person name="Kavagutti S V."/>
        </authorList>
    </citation>
    <scope>NUCLEOTIDE SEQUENCE</scope>
</reference>
<organism evidence="1">
    <name type="scientific">freshwater metagenome</name>
    <dbReference type="NCBI Taxonomy" id="449393"/>
    <lineage>
        <taxon>unclassified sequences</taxon>
        <taxon>metagenomes</taxon>
        <taxon>ecological metagenomes</taxon>
    </lineage>
</organism>
<dbReference type="AlphaFoldDB" id="A0A6J6VDZ5"/>
<proteinExistence type="predicted"/>
<name>A0A6J6VDZ5_9ZZZZ</name>
<protein>
    <submittedName>
        <fullName evidence="1">Unannotated protein</fullName>
    </submittedName>
</protein>